<feature type="compositionally biased region" description="Polar residues" evidence="1">
    <location>
        <begin position="317"/>
        <end position="344"/>
    </location>
</feature>
<evidence type="ECO:0000313" key="5">
    <source>
        <dbReference type="Proteomes" id="UP000654075"/>
    </source>
</evidence>
<evidence type="ECO:0000256" key="1">
    <source>
        <dbReference type="SAM" id="MobiDB-lite"/>
    </source>
</evidence>
<reference evidence="3" key="1">
    <citation type="submission" date="2021-02" db="EMBL/GenBank/DDBJ databases">
        <authorList>
            <person name="Dougan E. K."/>
            <person name="Rhodes N."/>
            <person name="Thang M."/>
            <person name="Chan C."/>
        </authorList>
    </citation>
    <scope>NUCLEOTIDE SEQUENCE</scope>
</reference>
<accession>A0A813KQW1</accession>
<dbReference type="OrthoDB" id="439639at2759"/>
<comment type="caution">
    <text evidence="3">The sequence shown here is derived from an EMBL/GenBank/DDBJ whole genome shotgun (WGS) entry which is preliminary data.</text>
</comment>
<dbReference type="Proteomes" id="UP000654075">
    <property type="component" value="Unassembled WGS sequence"/>
</dbReference>
<feature type="compositionally biased region" description="Basic and acidic residues" evidence="1">
    <location>
        <begin position="299"/>
        <end position="309"/>
    </location>
</feature>
<dbReference type="Proteomes" id="UP000626109">
    <property type="component" value="Unassembled WGS sequence"/>
</dbReference>
<evidence type="ECO:0000313" key="2">
    <source>
        <dbReference type="EMBL" id="CAE8621774.1"/>
    </source>
</evidence>
<proteinExistence type="predicted"/>
<dbReference type="EMBL" id="CAJNNW010031975">
    <property type="protein sequence ID" value="CAE8710348.1"/>
    <property type="molecule type" value="Genomic_DNA"/>
</dbReference>
<gene>
    <name evidence="2" type="ORF">PGLA1383_LOCUS39291</name>
    <name evidence="3" type="ORF">PGLA2088_LOCUS35904</name>
</gene>
<organism evidence="3 4">
    <name type="scientific">Polarella glacialis</name>
    <name type="common">Dinoflagellate</name>
    <dbReference type="NCBI Taxonomy" id="89957"/>
    <lineage>
        <taxon>Eukaryota</taxon>
        <taxon>Sar</taxon>
        <taxon>Alveolata</taxon>
        <taxon>Dinophyceae</taxon>
        <taxon>Suessiales</taxon>
        <taxon>Suessiaceae</taxon>
        <taxon>Polarella</taxon>
    </lineage>
</organism>
<dbReference type="AlphaFoldDB" id="A0A813KQW1"/>
<dbReference type="EMBL" id="CAJNNV010027816">
    <property type="protein sequence ID" value="CAE8621774.1"/>
    <property type="molecule type" value="Genomic_DNA"/>
</dbReference>
<evidence type="ECO:0000313" key="3">
    <source>
        <dbReference type="EMBL" id="CAE8710348.1"/>
    </source>
</evidence>
<feature type="region of interest" description="Disordered" evidence="1">
    <location>
        <begin position="299"/>
        <end position="344"/>
    </location>
</feature>
<keyword evidence="5" id="KW-1185">Reference proteome</keyword>
<evidence type="ECO:0000313" key="4">
    <source>
        <dbReference type="Proteomes" id="UP000626109"/>
    </source>
</evidence>
<protein>
    <submittedName>
        <fullName evidence="3">Uncharacterized protein</fullName>
    </submittedName>
</protein>
<name>A0A813KQW1_POLGL</name>
<sequence length="344" mass="38425">MVSDPPELPTCRSLRSVPRWETPKPCCAGGRLLSLNRSLPAPFAPQSWSRRLLPAGRSAALLACLLAAAWIQLNVKGGLDTVSNQTLSPTAWTFVSPTTLGEPTARALLVPRNARKQYSKFTEESTWRGRTGRGKKTHFHLLDRYIRRIDALLPEDMEDLVRPLSYKPNLEKTTRTVKITFKDEFVEPDSITEDEVRTFLAPEVPKYVALGWKSAEGDAEVYVQFETNEECQLIRQHDNALLAGHIATVRYTVDNKFRRVMEDLGFLEMSVAGQARKDADLEEADGEDEGAVDFARIAENRQSATEKEAVSAGDADQISSGQDGLGSSSMQDQWNSRQDQWRGN</sequence>